<keyword evidence="8" id="KW-1185">Reference proteome</keyword>
<evidence type="ECO:0000313" key="8">
    <source>
        <dbReference type="Proteomes" id="UP000194873"/>
    </source>
</evidence>
<evidence type="ECO:0000256" key="2">
    <source>
        <dbReference type="ARBA" id="ARBA00023136"/>
    </source>
</evidence>
<dbReference type="InterPro" id="IPR009282">
    <property type="entry name" value="DUF937"/>
</dbReference>
<dbReference type="RefSeq" id="WP_143436634.1">
    <property type="nucleotide sequence ID" value="NZ_MTSE01000018.1"/>
</dbReference>
<dbReference type="EMBL" id="MTSE01000018">
    <property type="protein sequence ID" value="OUJ71114.1"/>
    <property type="molecule type" value="Genomic_DNA"/>
</dbReference>
<reference evidence="7 8" key="1">
    <citation type="submission" date="2017-01" db="EMBL/GenBank/DDBJ databases">
        <title>A new Hymenobacter.</title>
        <authorList>
            <person name="Liang Y."/>
            <person name="Feng F."/>
        </authorList>
    </citation>
    <scope>NUCLEOTIDE SEQUENCE [LARGE SCALE GENOMIC DNA]</scope>
    <source>
        <strain evidence="7">MIMBbqt21</strain>
    </source>
</reference>
<dbReference type="InterPro" id="IPR006665">
    <property type="entry name" value="OmpA-like"/>
</dbReference>
<dbReference type="CDD" id="cd07185">
    <property type="entry name" value="OmpA_C-like"/>
    <property type="match status" value="1"/>
</dbReference>
<dbReference type="Gene3D" id="3.30.1330.60">
    <property type="entry name" value="OmpA-like domain"/>
    <property type="match status" value="1"/>
</dbReference>
<dbReference type="PANTHER" id="PTHR30329:SF21">
    <property type="entry name" value="LIPOPROTEIN YIAD-RELATED"/>
    <property type="match status" value="1"/>
</dbReference>
<evidence type="ECO:0000256" key="1">
    <source>
        <dbReference type="ARBA" id="ARBA00004442"/>
    </source>
</evidence>
<dbReference type="AlphaFoldDB" id="A0A243W7U4"/>
<protein>
    <recommendedName>
        <fullName evidence="6">OmpA-like domain-containing protein</fullName>
    </recommendedName>
</protein>
<evidence type="ECO:0000256" key="5">
    <source>
        <dbReference type="SAM" id="Phobius"/>
    </source>
</evidence>
<dbReference type="InterPro" id="IPR036737">
    <property type="entry name" value="OmpA-like_sf"/>
</dbReference>
<dbReference type="SUPFAM" id="SSF103088">
    <property type="entry name" value="OmpA-like"/>
    <property type="match status" value="1"/>
</dbReference>
<feature type="domain" description="OmpA-like" evidence="6">
    <location>
        <begin position="351"/>
        <end position="468"/>
    </location>
</feature>
<accession>A0A243W7U4</accession>
<dbReference type="PRINTS" id="PR01021">
    <property type="entry name" value="OMPADOMAIN"/>
</dbReference>
<dbReference type="Proteomes" id="UP000194873">
    <property type="component" value="Unassembled WGS sequence"/>
</dbReference>
<feature type="transmembrane region" description="Helical" evidence="5">
    <location>
        <begin position="230"/>
        <end position="250"/>
    </location>
</feature>
<evidence type="ECO:0000259" key="6">
    <source>
        <dbReference type="PROSITE" id="PS51123"/>
    </source>
</evidence>
<keyword evidence="3" id="KW-0998">Cell outer membrane</keyword>
<keyword evidence="2 4" id="KW-0472">Membrane</keyword>
<sequence length="531" mass="57514">MKTDLKNPMREDGTVLDSINTCFTEELVQQLSNTLSQSPSQIKQVLDRVVPLVVNSLQNWVARPTGVEVLWNLTHYAHQARFLAQLATPAAFEGRGVRLMQELLGATYASITPPLRTVTHVSEPAFAALMEVAVAAVLGTFGKYAADHQLDATRLSHWLRQQQSIAAAQPLQPTTMPPPSPAQRPAPLRPEPEVLHRHTVAGAGTWEKVGGGITYTPSRSRSWLTKPRRWQLALAAALLLGVGYLISLFFSDSEFTPATVTPPAVEVASPAAANALPASYNEADAASAAPRTTNLPAGHYDPVTDTYIYTIGQPLVLTLPDGSQQRVGSNSTEYRLYHLLTDPRQRLETQNTPSEWINVDRVYFTPGQATLTAESQQQLQNLASILRAFSQARIKLGGYTDSTGNAEKNLLLSQSRASAAMQALVKLGVDANRLQAEGYGAQDFVASNVGPVGRALNRRLSLRVLNPASASTPVGALGAVPAAAAASVAAPAHQATKVIKKRRVTRRRPKKGKWFQGLFKKIRGKRAQRKS</sequence>
<evidence type="ECO:0000256" key="3">
    <source>
        <dbReference type="ARBA" id="ARBA00023237"/>
    </source>
</evidence>
<dbReference type="PANTHER" id="PTHR30329">
    <property type="entry name" value="STATOR ELEMENT OF FLAGELLAR MOTOR COMPLEX"/>
    <property type="match status" value="1"/>
</dbReference>
<keyword evidence="5" id="KW-1133">Transmembrane helix</keyword>
<comment type="subcellular location">
    <subcellularLocation>
        <location evidence="1">Cell outer membrane</location>
    </subcellularLocation>
</comment>
<proteinExistence type="predicted"/>
<dbReference type="Pfam" id="PF00691">
    <property type="entry name" value="OmpA"/>
    <property type="match status" value="1"/>
</dbReference>
<comment type="caution">
    <text evidence="7">The sequence shown here is derived from an EMBL/GenBank/DDBJ whole genome shotgun (WGS) entry which is preliminary data.</text>
</comment>
<dbReference type="InterPro" id="IPR050330">
    <property type="entry name" value="Bact_OuterMem_StrucFunc"/>
</dbReference>
<evidence type="ECO:0000256" key="4">
    <source>
        <dbReference type="PROSITE-ProRule" id="PRU00473"/>
    </source>
</evidence>
<organism evidence="7 8">
    <name type="scientific">Hymenobacter crusticola</name>
    <dbReference type="NCBI Taxonomy" id="1770526"/>
    <lineage>
        <taxon>Bacteria</taxon>
        <taxon>Pseudomonadati</taxon>
        <taxon>Bacteroidota</taxon>
        <taxon>Cytophagia</taxon>
        <taxon>Cytophagales</taxon>
        <taxon>Hymenobacteraceae</taxon>
        <taxon>Hymenobacter</taxon>
    </lineage>
</organism>
<evidence type="ECO:0000313" key="7">
    <source>
        <dbReference type="EMBL" id="OUJ71114.1"/>
    </source>
</evidence>
<keyword evidence="5" id="KW-0812">Transmembrane</keyword>
<gene>
    <name evidence="7" type="ORF">BXP70_22625</name>
</gene>
<dbReference type="PROSITE" id="PS51123">
    <property type="entry name" value="OMPA_2"/>
    <property type="match status" value="1"/>
</dbReference>
<dbReference type="OrthoDB" id="9782229at2"/>
<dbReference type="GO" id="GO:0009279">
    <property type="term" value="C:cell outer membrane"/>
    <property type="evidence" value="ECO:0007669"/>
    <property type="project" value="UniProtKB-SubCell"/>
</dbReference>
<dbReference type="Pfam" id="PF06078">
    <property type="entry name" value="DUF937"/>
    <property type="match status" value="1"/>
</dbReference>
<name>A0A243W7U4_9BACT</name>
<dbReference type="InterPro" id="IPR006664">
    <property type="entry name" value="OMP_bac"/>
</dbReference>